<dbReference type="AlphaFoldDB" id="A0A8J3PU38"/>
<evidence type="ECO:0000313" key="1">
    <source>
        <dbReference type="EMBL" id="GIG81076.1"/>
    </source>
</evidence>
<reference evidence="1 2" key="1">
    <citation type="submission" date="2021-01" db="EMBL/GenBank/DDBJ databases">
        <title>Whole genome shotgun sequence of Planotetraspora kaengkrachanensis NBRC 104272.</title>
        <authorList>
            <person name="Komaki H."/>
            <person name="Tamura T."/>
        </authorList>
    </citation>
    <scope>NUCLEOTIDE SEQUENCE [LARGE SCALE GENOMIC DNA]</scope>
    <source>
        <strain evidence="1 2">NBRC 104272</strain>
    </source>
</reference>
<dbReference type="EMBL" id="BONV01000018">
    <property type="protein sequence ID" value="GIG81076.1"/>
    <property type="molecule type" value="Genomic_DNA"/>
</dbReference>
<gene>
    <name evidence="1" type="ORF">Pka01_42030</name>
</gene>
<sequence length="68" mass="7190">MGHSSTRAALIYQHSTDARQRASAQKLNDVARGVLGEIIGHTTGTKPRTALQKSKAQAVDLGFRMGGA</sequence>
<dbReference type="Proteomes" id="UP000630097">
    <property type="component" value="Unassembled WGS sequence"/>
</dbReference>
<evidence type="ECO:0000313" key="2">
    <source>
        <dbReference type="Proteomes" id="UP000630097"/>
    </source>
</evidence>
<protein>
    <submittedName>
        <fullName evidence="1">Uncharacterized protein</fullName>
    </submittedName>
</protein>
<proteinExistence type="predicted"/>
<keyword evidence="2" id="KW-1185">Reference proteome</keyword>
<accession>A0A8J3PU38</accession>
<comment type="caution">
    <text evidence="1">The sequence shown here is derived from an EMBL/GenBank/DDBJ whole genome shotgun (WGS) entry which is preliminary data.</text>
</comment>
<organism evidence="1 2">
    <name type="scientific">Planotetraspora kaengkrachanensis</name>
    <dbReference type="NCBI Taxonomy" id="575193"/>
    <lineage>
        <taxon>Bacteria</taxon>
        <taxon>Bacillati</taxon>
        <taxon>Actinomycetota</taxon>
        <taxon>Actinomycetes</taxon>
        <taxon>Streptosporangiales</taxon>
        <taxon>Streptosporangiaceae</taxon>
        <taxon>Planotetraspora</taxon>
    </lineage>
</organism>
<name>A0A8J3PU38_9ACTN</name>